<evidence type="ECO:0000313" key="1">
    <source>
        <dbReference type="EMBL" id="MBA6065723.1"/>
    </source>
</evidence>
<name>A0A7W2JV38_9PSED</name>
<dbReference type="GO" id="GO:0003677">
    <property type="term" value="F:DNA binding"/>
    <property type="evidence" value="ECO:0007669"/>
    <property type="project" value="InterPro"/>
</dbReference>
<reference evidence="1 2" key="1">
    <citation type="submission" date="2020-07" db="EMBL/GenBank/DDBJ databases">
        <title>Diversity of carbapenemase encoding genes among Pseudomonas putida group clinical isolates in a tertiary Brazilian hospital.</title>
        <authorList>
            <person name="Alberto-Lei F."/>
            <person name="Nodari C.S."/>
            <person name="Streling A.P."/>
            <person name="Paulino J.T."/>
            <person name="Bessa-Neto F.O."/>
            <person name="Cayo R."/>
            <person name="Gales A.C."/>
        </authorList>
    </citation>
    <scope>NUCLEOTIDE SEQUENCE [LARGE SCALE GENOMIC DNA]</scope>
    <source>
        <strain evidence="1 2">14802</strain>
    </source>
</reference>
<comment type="caution">
    <text evidence="1">The sequence shown here is derived from an EMBL/GenBank/DDBJ whole genome shotgun (WGS) entry which is preliminary data.</text>
</comment>
<sequence length="149" mass="16746">MAINYNPKVGAILVCNFGDYVRRPDGTTVSNEFNSRLSPEMVKNRLVMVINAKIDSNACIVVPLSTTLDSTKLKKGLHVELTADLIPEIHYFSQQIRWAKADLVQQVSKFRLFKLRAKERGHIEHVVAPEIVAAVQRAIIKGYSEKVVD</sequence>
<gene>
    <name evidence="1" type="ORF">H4C75_13230</name>
</gene>
<dbReference type="Proteomes" id="UP000541770">
    <property type="component" value="Unassembled WGS sequence"/>
</dbReference>
<organism evidence="1 2">
    <name type="scientific">Pseudomonas mosselii</name>
    <dbReference type="NCBI Taxonomy" id="78327"/>
    <lineage>
        <taxon>Bacteria</taxon>
        <taxon>Pseudomonadati</taxon>
        <taxon>Pseudomonadota</taxon>
        <taxon>Gammaproteobacteria</taxon>
        <taxon>Pseudomonadales</taxon>
        <taxon>Pseudomonadaceae</taxon>
        <taxon>Pseudomonas</taxon>
    </lineage>
</organism>
<evidence type="ECO:0000313" key="2">
    <source>
        <dbReference type="Proteomes" id="UP000541770"/>
    </source>
</evidence>
<dbReference type="Pfam" id="PF02452">
    <property type="entry name" value="PemK_toxin"/>
    <property type="match status" value="1"/>
</dbReference>
<accession>A0A7W2JV38</accession>
<dbReference type="Gene3D" id="2.30.30.110">
    <property type="match status" value="1"/>
</dbReference>
<dbReference type="AlphaFoldDB" id="A0A7W2JV38"/>
<dbReference type="InterPro" id="IPR003477">
    <property type="entry name" value="PemK-like"/>
</dbReference>
<dbReference type="EMBL" id="JACGDE010000008">
    <property type="protein sequence ID" value="MBA6065723.1"/>
    <property type="molecule type" value="Genomic_DNA"/>
</dbReference>
<dbReference type="InterPro" id="IPR011067">
    <property type="entry name" value="Plasmid_toxin/cell-grow_inhib"/>
</dbReference>
<proteinExistence type="predicted"/>
<dbReference type="RefSeq" id="WP_182323088.1">
    <property type="nucleotide sequence ID" value="NZ_JACGDE010000008.1"/>
</dbReference>
<protein>
    <submittedName>
        <fullName evidence="1">Type II toxin-antitoxin system PemK/MazF family toxin</fullName>
    </submittedName>
</protein>